<dbReference type="Gene3D" id="3.90.640.10">
    <property type="entry name" value="Actin, Chain A, domain 4"/>
    <property type="match status" value="1"/>
</dbReference>
<evidence type="ECO:0008006" key="3">
    <source>
        <dbReference type="Google" id="ProtNLM"/>
    </source>
</evidence>
<organism evidence="1 2">
    <name type="scientific">Hypsibius exemplaris</name>
    <name type="common">Freshwater tardigrade</name>
    <dbReference type="NCBI Taxonomy" id="2072580"/>
    <lineage>
        <taxon>Eukaryota</taxon>
        <taxon>Metazoa</taxon>
        <taxon>Ecdysozoa</taxon>
        <taxon>Tardigrada</taxon>
        <taxon>Eutardigrada</taxon>
        <taxon>Parachela</taxon>
        <taxon>Hypsibioidea</taxon>
        <taxon>Hypsibiidae</taxon>
        <taxon>Hypsibius</taxon>
    </lineage>
</organism>
<name>A0A1W0WGM8_HYPEX</name>
<evidence type="ECO:0000313" key="2">
    <source>
        <dbReference type="Proteomes" id="UP000192578"/>
    </source>
</evidence>
<sequence length="323" mass="36499">MRLAQRMEILTTFLSDLYFKVLLCNARDRKVVVLLNPFEPHDIEKALLAVAHNAAIVGSWEVLPHIGFSGLVRFVKEGLSTGCDIRRIRLPSDDSAYSEDSAEMSSIDSIESLKQSINVEELCLELVNRWLACTTSKRSRKIATGEPYGPDFPPFPDINRLTVEAGEKRVELRICGTFLEKIMETFFQHDLDGNSLPSAILEVILKCPIDLRRAMMENMIVVGGVAAVKNFLPRLNAELSVAARDSSFVEKLRQPKFRFVSTQKIPTNIVGWRGCSVLTHADYFPPNACFSREDYMLRATPHNVSSLLKEWCYVGKDRRVSRC</sequence>
<dbReference type="Pfam" id="PF00022">
    <property type="entry name" value="Actin"/>
    <property type="match status" value="1"/>
</dbReference>
<dbReference type="Gene3D" id="3.30.420.40">
    <property type="match status" value="2"/>
</dbReference>
<keyword evidence="2" id="KW-1185">Reference proteome</keyword>
<dbReference type="InterPro" id="IPR004000">
    <property type="entry name" value="Actin"/>
</dbReference>
<protein>
    <recommendedName>
        <fullName evidence="3">Actin-related protein 10</fullName>
    </recommendedName>
</protein>
<proteinExistence type="predicted"/>
<dbReference type="EMBL" id="MTYJ01000106">
    <property type="protein sequence ID" value="OQV14354.1"/>
    <property type="molecule type" value="Genomic_DNA"/>
</dbReference>
<dbReference type="OrthoDB" id="337660at2759"/>
<dbReference type="SUPFAM" id="SSF53067">
    <property type="entry name" value="Actin-like ATPase domain"/>
    <property type="match status" value="1"/>
</dbReference>
<dbReference type="AlphaFoldDB" id="A0A1W0WGM8"/>
<comment type="caution">
    <text evidence="1">The sequence shown here is derived from an EMBL/GenBank/DDBJ whole genome shotgun (WGS) entry which is preliminary data.</text>
</comment>
<gene>
    <name evidence="1" type="ORF">BV898_11472</name>
</gene>
<dbReference type="InterPro" id="IPR043129">
    <property type="entry name" value="ATPase_NBD"/>
</dbReference>
<dbReference type="Proteomes" id="UP000192578">
    <property type="component" value="Unassembled WGS sequence"/>
</dbReference>
<dbReference type="PANTHER" id="PTHR11937">
    <property type="entry name" value="ACTIN"/>
    <property type="match status" value="1"/>
</dbReference>
<evidence type="ECO:0000313" key="1">
    <source>
        <dbReference type="EMBL" id="OQV14354.1"/>
    </source>
</evidence>
<reference evidence="2" key="1">
    <citation type="submission" date="2017-01" db="EMBL/GenBank/DDBJ databases">
        <title>Comparative genomics of anhydrobiosis in the tardigrade Hypsibius dujardini.</title>
        <authorList>
            <person name="Yoshida Y."/>
            <person name="Koutsovoulos G."/>
            <person name="Laetsch D."/>
            <person name="Stevens L."/>
            <person name="Kumar S."/>
            <person name="Horikawa D."/>
            <person name="Ishino K."/>
            <person name="Komine S."/>
            <person name="Tomita M."/>
            <person name="Blaxter M."/>
            <person name="Arakawa K."/>
        </authorList>
    </citation>
    <scope>NUCLEOTIDE SEQUENCE [LARGE SCALE GENOMIC DNA]</scope>
    <source>
        <strain evidence="2">Z151</strain>
    </source>
</reference>
<accession>A0A1W0WGM8</accession>